<keyword evidence="2" id="KW-1003">Cell membrane</keyword>
<dbReference type="Proteomes" id="UP000671879">
    <property type="component" value="Chromosome"/>
</dbReference>
<feature type="transmembrane region" description="Helical" evidence="7">
    <location>
        <begin position="45"/>
        <end position="67"/>
    </location>
</feature>
<keyword evidence="4 7" id="KW-0812">Transmembrane</keyword>
<dbReference type="InterPro" id="IPR004681">
    <property type="entry name" value="TRAP_DctM"/>
</dbReference>
<evidence type="ECO:0000256" key="7">
    <source>
        <dbReference type="SAM" id="Phobius"/>
    </source>
</evidence>
<dbReference type="Pfam" id="PF06808">
    <property type="entry name" value="DctM"/>
    <property type="match status" value="1"/>
</dbReference>
<dbReference type="EMBL" id="CP072943">
    <property type="protein sequence ID" value="QTX32207.1"/>
    <property type="molecule type" value="Genomic_DNA"/>
</dbReference>
<keyword evidence="10" id="KW-1185">Reference proteome</keyword>
<evidence type="ECO:0000256" key="1">
    <source>
        <dbReference type="ARBA" id="ARBA00004429"/>
    </source>
</evidence>
<evidence type="ECO:0000313" key="10">
    <source>
        <dbReference type="Proteomes" id="UP000671879"/>
    </source>
</evidence>
<evidence type="ECO:0000256" key="2">
    <source>
        <dbReference type="ARBA" id="ARBA00022475"/>
    </source>
</evidence>
<feature type="transmembrane region" description="Helical" evidence="7">
    <location>
        <begin position="213"/>
        <end position="233"/>
    </location>
</feature>
<sequence>MLTLMGVLSIAILLGIPIAFAIALSGTAYLLFESTVPVLVVAQRMVVGVDSFTLLAIPLFLLAGALMAEGDITPRIMRFASSLVGHIPGGLAMVMIVSCMLFGAISGSGVADVAAIGSIMLPAMKNQGYKVPFSAALLGCAGSLGTIIPPSIVMVVLGVSMGTSIGKLFLGGIIPGLLTGGALMLISYLFAIKDRYPRMARASAREVFDAFRGAILPLMTPAIIIGGILEGIFTATEAGAVAALYALVLSVFVYRKVTWRRVLEIAFDVARTSAVVLFIISAANLFGWVLTAEDIPQKVASAILALSDNYWVILLLFNLLLLVLGMFMETIAIVIILIPIFFPIMQQLGVDPVHLGVMICVNLAIGANTPPLGIDLITACKVADIPYEDSFRYIFPFLAAMAFALILILFFPALVTFIPNHVFS</sequence>
<dbReference type="InterPro" id="IPR010656">
    <property type="entry name" value="DctM"/>
</dbReference>
<dbReference type="KEGG" id="aram:KAR29_13010"/>
<feature type="domain" description="TRAP C4-dicarboxylate transport system permease DctM subunit" evidence="8">
    <location>
        <begin position="7"/>
        <end position="414"/>
    </location>
</feature>
<evidence type="ECO:0000259" key="8">
    <source>
        <dbReference type="Pfam" id="PF06808"/>
    </source>
</evidence>
<reference evidence="10" key="1">
    <citation type="submission" date="2021-04" db="EMBL/GenBank/DDBJ databases">
        <title>A novel Synergistetes isolate from a pyrite-forming mixed culture.</title>
        <authorList>
            <person name="Bunk B."/>
            <person name="Sproer C."/>
            <person name="Spring S."/>
            <person name="Pester M."/>
        </authorList>
    </citation>
    <scope>NUCLEOTIDE SEQUENCE [LARGE SCALE GENOMIC DNA]</scope>
    <source>
        <strain evidence="10">J.5.4.2-T.3.5.2</strain>
    </source>
</reference>
<feature type="transmembrane region" description="Helical" evidence="7">
    <location>
        <begin position="269"/>
        <end position="290"/>
    </location>
</feature>
<dbReference type="PANTHER" id="PTHR33362:SF3">
    <property type="entry name" value="SIALIC ACID TRAP TRANSPORTER PERMEASE PROTEIN SIAT"/>
    <property type="match status" value="1"/>
</dbReference>
<keyword evidence="6 7" id="KW-0472">Membrane</keyword>
<dbReference type="NCBIfam" id="TIGR00786">
    <property type="entry name" value="dctM"/>
    <property type="match status" value="1"/>
</dbReference>
<evidence type="ECO:0000256" key="4">
    <source>
        <dbReference type="ARBA" id="ARBA00022692"/>
    </source>
</evidence>
<evidence type="ECO:0000256" key="3">
    <source>
        <dbReference type="ARBA" id="ARBA00022519"/>
    </source>
</evidence>
<keyword evidence="3" id="KW-0997">Cell inner membrane</keyword>
<feature type="transmembrane region" description="Helical" evidence="7">
    <location>
        <begin position="169"/>
        <end position="192"/>
    </location>
</feature>
<proteinExistence type="predicted"/>
<accession>A0A9Q7ANS0</accession>
<dbReference type="PANTHER" id="PTHR33362">
    <property type="entry name" value="SIALIC ACID TRAP TRANSPORTER PERMEASE PROTEIN SIAT-RELATED"/>
    <property type="match status" value="1"/>
</dbReference>
<feature type="transmembrane region" description="Helical" evidence="7">
    <location>
        <begin position="310"/>
        <end position="341"/>
    </location>
</feature>
<evidence type="ECO:0000256" key="6">
    <source>
        <dbReference type="ARBA" id="ARBA00023136"/>
    </source>
</evidence>
<name>A0A9Q7ANS0_9BACT</name>
<dbReference type="GO" id="GO:0022857">
    <property type="term" value="F:transmembrane transporter activity"/>
    <property type="evidence" value="ECO:0007669"/>
    <property type="project" value="TreeGrafter"/>
</dbReference>
<gene>
    <name evidence="9" type="ORF">KAR29_13010</name>
</gene>
<evidence type="ECO:0000256" key="5">
    <source>
        <dbReference type="ARBA" id="ARBA00022989"/>
    </source>
</evidence>
<keyword evidence="5 7" id="KW-1133">Transmembrane helix</keyword>
<organism evidence="9 10">
    <name type="scientific">Aminithiophilus ramosus</name>
    <dbReference type="NCBI Taxonomy" id="3029084"/>
    <lineage>
        <taxon>Bacteria</taxon>
        <taxon>Thermotogati</taxon>
        <taxon>Synergistota</taxon>
        <taxon>Synergistia</taxon>
        <taxon>Synergistales</taxon>
        <taxon>Aminithiophilaceae</taxon>
        <taxon>Aminithiophilus</taxon>
    </lineage>
</organism>
<comment type="subcellular location">
    <subcellularLocation>
        <location evidence="1">Cell inner membrane</location>
        <topology evidence="1">Multi-pass membrane protein</topology>
    </subcellularLocation>
</comment>
<dbReference type="PIRSF" id="PIRSF006066">
    <property type="entry name" value="HI0050"/>
    <property type="match status" value="1"/>
</dbReference>
<evidence type="ECO:0000313" key="9">
    <source>
        <dbReference type="EMBL" id="QTX32207.1"/>
    </source>
</evidence>
<dbReference type="GO" id="GO:0005886">
    <property type="term" value="C:plasma membrane"/>
    <property type="evidence" value="ECO:0007669"/>
    <property type="project" value="UniProtKB-SubCell"/>
</dbReference>
<feature type="transmembrane region" description="Helical" evidence="7">
    <location>
        <begin position="135"/>
        <end position="157"/>
    </location>
</feature>
<protein>
    <submittedName>
        <fullName evidence="9">TRAP transporter large permease</fullName>
    </submittedName>
</protein>
<dbReference type="AlphaFoldDB" id="A0A9Q7ANS0"/>
<feature type="transmembrane region" description="Helical" evidence="7">
    <location>
        <begin position="239"/>
        <end position="257"/>
    </location>
</feature>
<feature type="transmembrane region" description="Helical" evidence="7">
    <location>
        <begin position="393"/>
        <end position="418"/>
    </location>
</feature>
<dbReference type="RefSeq" id="WP_274373424.1">
    <property type="nucleotide sequence ID" value="NZ_CP072943.1"/>
</dbReference>